<evidence type="ECO:0000313" key="3">
    <source>
        <dbReference type="Proteomes" id="UP001145799"/>
    </source>
</evidence>
<evidence type="ECO:0000313" key="4">
    <source>
        <dbReference type="Proteomes" id="UP001183604"/>
    </source>
</evidence>
<dbReference type="EMBL" id="JAVDYD010000001">
    <property type="protein sequence ID" value="MDR7341572.1"/>
    <property type="molecule type" value="Genomic_DNA"/>
</dbReference>
<gene>
    <name evidence="2" type="ORF">J2S69_005291</name>
    <name evidence="1" type="ORF">O2L01_18295</name>
</gene>
<proteinExistence type="predicted"/>
<keyword evidence="4" id="KW-1185">Reference proteome</keyword>
<evidence type="ECO:0000313" key="1">
    <source>
        <dbReference type="EMBL" id="MDA1386955.1"/>
    </source>
</evidence>
<organism evidence="1 3">
    <name type="scientific">Glycomyces lechevalierae</name>
    <dbReference type="NCBI Taxonomy" id="256034"/>
    <lineage>
        <taxon>Bacteria</taxon>
        <taxon>Bacillati</taxon>
        <taxon>Actinomycetota</taxon>
        <taxon>Actinomycetes</taxon>
        <taxon>Glycomycetales</taxon>
        <taxon>Glycomycetaceae</taxon>
        <taxon>Glycomyces</taxon>
    </lineage>
</organism>
<evidence type="ECO:0000313" key="2">
    <source>
        <dbReference type="EMBL" id="MDR7341572.1"/>
    </source>
</evidence>
<dbReference type="Proteomes" id="UP001183604">
    <property type="component" value="Unassembled WGS sequence"/>
</dbReference>
<dbReference type="Proteomes" id="UP001145799">
    <property type="component" value="Unassembled WGS sequence"/>
</dbReference>
<reference evidence="1" key="1">
    <citation type="submission" date="2022-12" db="EMBL/GenBank/DDBJ databases">
        <title>Gycomyces niveus sp.nov., a novel actinomycete isolated from soil in Shouguang.</title>
        <authorList>
            <person name="Yang X."/>
        </authorList>
    </citation>
    <scope>NUCLEOTIDE SEQUENCE</scope>
    <source>
        <strain evidence="1">DSM 44724</strain>
    </source>
</reference>
<reference evidence="2 4" key="2">
    <citation type="submission" date="2023-07" db="EMBL/GenBank/DDBJ databases">
        <title>Sequencing the genomes of 1000 actinobacteria strains.</title>
        <authorList>
            <person name="Klenk H.-P."/>
        </authorList>
    </citation>
    <scope>NUCLEOTIDE SEQUENCE [LARGE SCALE GENOMIC DNA]</scope>
    <source>
        <strain evidence="2 4">DSM 44724</strain>
    </source>
</reference>
<dbReference type="EMBL" id="JAPZVQ010000012">
    <property type="protein sequence ID" value="MDA1386955.1"/>
    <property type="molecule type" value="Genomic_DNA"/>
</dbReference>
<dbReference type="AlphaFoldDB" id="A0A9X3SVS1"/>
<accession>A0A9X3SVS1</accession>
<sequence>MEDEEFASPDAYRATGVEVRLPPDAVRTFTRYGLSRVEYEAEPVALEIIGLFRNHGVPITEELHAAACDLALAAVLTRA</sequence>
<name>A0A9X3SVS1_9ACTN</name>
<dbReference type="RefSeq" id="WP_270123444.1">
    <property type="nucleotide sequence ID" value="NZ_BAAAOM010000001.1"/>
</dbReference>
<comment type="caution">
    <text evidence="1">The sequence shown here is derived from an EMBL/GenBank/DDBJ whole genome shotgun (WGS) entry which is preliminary data.</text>
</comment>
<protein>
    <submittedName>
        <fullName evidence="1">Uncharacterized protein</fullName>
    </submittedName>
</protein>